<organism evidence="1 2">
    <name type="scientific">Halocynthiibacter styelae</name>
    <dbReference type="NCBI Taxonomy" id="2761955"/>
    <lineage>
        <taxon>Bacteria</taxon>
        <taxon>Pseudomonadati</taxon>
        <taxon>Pseudomonadota</taxon>
        <taxon>Alphaproteobacteria</taxon>
        <taxon>Rhodobacterales</taxon>
        <taxon>Paracoccaceae</taxon>
        <taxon>Halocynthiibacter</taxon>
    </lineage>
</organism>
<sequence length="114" mass="12908">MKRTTGWVFFGLVCIALVTWNFAPVSSHAPKFTDLQQIEIETVDAHGHSHDTGIDLLWIAHGHTHDVADHDHTQAVFAQMRMSHLIIETTTTWRGDSTHNWAAPSYRLDRPPTV</sequence>
<keyword evidence="2" id="KW-1185">Reference proteome</keyword>
<evidence type="ECO:0000313" key="1">
    <source>
        <dbReference type="EMBL" id="MBI1493212.1"/>
    </source>
</evidence>
<dbReference type="Proteomes" id="UP000640583">
    <property type="component" value="Unassembled WGS sequence"/>
</dbReference>
<reference evidence="1" key="1">
    <citation type="submission" date="2020-10" db="EMBL/GenBank/DDBJ databases">
        <title>Paenihalocynthiibacter styelae gen. nov., sp. nov., isolated from stalked sea squirt Styela clava.</title>
        <authorList>
            <person name="Kim Y.-O."/>
            <person name="Yoon J.-H."/>
        </authorList>
    </citation>
    <scope>NUCLEOTIDE SEQUENCE</scope>
    <source>
        <strain evidence="1">MYP1-1</strain>
    </source>
</reference>
<proteinExistence type="predicted"/>
<name>A0A8J7IE89_9RHOB</name>
<protein>
    <submittedName>
        <fullName evidence="1">Uncharacterized protein</fullName>
    </submittedName>
</protein>
<evidence type="ECO:0000313" key="2">
    <source>
        <dbReference type="Proteomes" id="UP000640583"/>
    </source>
</evidence>
<dbReference type="AlphaFoldDB" id="A0A8J7IE89"/>
<comment type="caution">
    <text evidence="1">The sequence shown here is derived from an EMBL/GenBank/DDBJ whole genome shotgun (WGS) entry which is preliminary data.</text>
</comment>
<dbReference type="EMBL" id="JADCKQ010000003">
    <property type="protein sequence ID" value="MBI1493212.1"/>
    <property type="molecule type" value="Genomic_DNA"/>
</dbReference>
<dbReference type="RefSeq" id="WP_228848057.1">
    <property type="nucleotide sequence ID" value="NZ_JADCKQ010000003.1"/>
</dbReference>
<accession>A0A8J7IE89</accession>
<gene>
    <name evidence="1" type="ORF">H1D41_06155</name>
</gene>